<dbReference type="RefSeq" id="WP_213403565.1">
    <property type="nucleotide sequence ID" value="NZ_JAGIBT010000002.1"/>
</dbReference>
<organism evidence="3 4">
    <name type="scientific">Wohlfahrtiimonas chitiniclastica</name>
    <dbReference type="NCBI Taxonomy" id="400946"/>
    <lineage>
        <taxon>Bacteria</taxon>
        <taxon>Pseudomonadati</taxon>
        <taxon>Pseudomonadota</taxon>
        <taxon>Gammaproteobacteria</taxon>
        <taxon>Cardiobacteriales</taxon>
        <taxon>Ignatzschineriaceae</taxon>
        <taxon>Wohlfahrtiimonas</taxon>
    </lineage>
</organism>
<keyword evidence="2" id="KW-0560">Oxidoreductase</keyword>
<gene>
    <name evidence="3" type="ORF">J7561_03725</name>
</gene>
<comment type="caution">
    <text evidence="3">The sequence shown here is derived from an EMBL/GenBank/DDBJ whole genome shotgun (WGS) entry which is preliminary data.</text>
</comment>
<accession>A0AB35BXT7</accession>
<dbReference type="Pfam" id="PF02615">
    <property type="entry name" value="Ldh_2"/>
    <property type="match status" value="1"/>
</dbReference>
<dbReference type="GO" id="GO:0016491">
    <property type="term" value="F:oxidoreductase activity"/>
    <property type="evidence" value="ECO:0007669"/>
    <property type="project" value="UniProtKB-KW"/>
</dbReference>
<dbReference type="InterPro" id="IPR043144">
    <property type="entry name" value="Mal/L-sulf/L-lact_DH-like_ah"/>
</dbReference>
<dbReference type="Gene3D" id="1.10.1530.10">
    <property type="match status" value="1"/>
</dbReference>
<evidence type="ECO:0000256" key="2">
    <source>
        <dbReference type="ARBA" id="ARBA00023002"/>
    </source>
</evidence>
<dbReference type="InterPro" id="IPR036111">
    <property type="entry name" value="Mal/L-sulfo/L-lacto_DH-like_sf"/>
</dbReference>
<sequence length="344" mass="37589">MKISIDQLQTLVHEILDSRGFSRAHRDAITDNLMAAQIAECHSHGVWRLIALMDNLDKGMLNTEAVPVVTHNKGAIIRVDCQMAAAQYGHHVGMPLLIERAQEFGIALLAINHSIHFSALWVELEMLAKANLVGLCMTTSHAWVAPCGGKTPLLGTNPFAFAWPRADKNRPYIFDFATSATARGEIQLLAKHNQPLPDHCAIDADGNPTNDPHAALKGAMRTFGEHKGTALATMIELMAGPLINDLTSQGSEQSANGAALPYGGELIIAIDPTLLLGDEYSEASARAEDYLNQFTHHGVRLPSERRFTARDENLQTGELTLDDDLIEELKALIHPRSESFKEAI</sequence>
<evidence type="ECO:0000313" key="4">
    <source>
        <dbReference type="Proteomes" id="UP000680020"/>
    </source>
</evidence>
<evidence type="ECO:0000313" key="3">
    <source>
        <dbReference type="EMBL" id="MBS7824311.1"/>
    </source>
</evidence>
<dbReference type="InterPro" id="IPR043143">
    <property type="entry name" value="Mal/L-sulf/L-lact_DH-like_NADP"/>
</dbReference>
<comment type="similarity">
    <text evidence="1">Belongs to the LDH2/MDH2 oxidoreductase family.</text>
</comment>
<dbReference type="EMBL" id="JAGIBU010000002">
    <property type="protein sequence ID" value="MBS7824311.1"/>
    <property type="molecule type" value="Genomic_DNA"/>
</dbReference>
<dbReference type="Proteomes" id="UP000680020">
    <property type="component" value="Unassembled WGS sequence"/>
</dbReference>
<dbReference type="SUPFAM" id="SSF89733">
    <property type="entry name" value="L-sulfolactate dehydrogenase-like"/>
    <property type="match status" value="1"/>
</dbReference>
<dbReference type="InterPro" id="IPR003767">
    <property type="entry name" value="Malate/L-lactate_DH-like"/>
</dbReference>
<dbReference type="AlphaFoldDB" id="A0AB35BXT7"/>
<reference evidence="3" key="1">
    <citation type="submission" date="2021-03" db="EMBL/GenBank/DDBJ databases">
        <title>Identification and antibiotic profiling of Wohlfahrtiimonas chitiniclastica, an underestimated human pathogen.</title>
        <authorList>
            <person name="Kopf A."/>
            <person name="Bunk B."/>
            <person name="Coldewey S."/>
            <person name="Gunzer F."/>
            <person name="Riedel T."/>
            <person name="Schroettner P."/>
        </authorList>
    </citation>
    <scope>NUCLEOTIDE SEQUENCE</scope>
    <source>
        <strain evidence="3">DSM 100917</strain>
    </source>
</reference>
<protein>
    <submittedName>
        <fullName evidence="3">Ldh family oxidoreductase</fullName>
    </submittedName>
</protein>
<dbReference type="Gene3D" id="3.30.1370.60">
    <property type="entry name" value="Hypothetical oxidoreductase yiak, domain 2"/>
    <property type="match status" value="1"/>
</dbReference>
<evidence type="ECO:0000256" key="1">
    <source>
        <dbReference type="ARBA" id="ARBA00006056"/>
    </source>
</evidence>
<name>A0AB35BXT7_9GAMM</name>
<dbReference type="PANTHER" id="PTHR11091">
    <property type="entry name" value="OXIDOREDUCTASE-RELATED"/>
    <property type="match status" value="1"/>
</dbReference>
<dbReference type="PANTHER" id="PTHR11091:SF0">
    <property type="entry name" value="MALATE DEHYDROGENASE"/>
    <property type="match status" value="1"/>
</dbReference>
<proteinExistence type="inferred from homology"/>